<gene>
    <name evidence="10" type="ORF">CI109_100870</name>
</gene>
<feature type="compositionally biased region" description="Basic and acidic residues" evidence="8">
    <location>
        <begin position="583"/>
        <end position="592"/>
    </location>
</feature>
<evidence type="ECO:0000256" key="1">
    <source>
        <dbReference type="ARBA" id="ARBA00004651"/>
    </source>
</evidence>
<evidence type="ECO:0000313" key="10">
    <source>
        <dbReference type="EMBL" id="WWD16444.1"/>
    </source>
</evidence>
<feature type="transmembrane region" description="Helical" evidence="9">
    <location>
        <begin position="23"/>
        <end position="41"/>
    </location>
</feature>
<dbReference type="GeneID" id="43591413"/>
<feature type="region of interest" description="Disordered" evidence="8">
    <location>
        <begin position="558"/>
        <end position="595"/>
    </location>
</feature>
<accession>A0A5M6BX18</accession>
<organism evidence="10 11">
    <name type="scientific">Kwoniella shandongensis</name>
    <dbReference type="NCBI Taxonomy" id="1734106"/>
    <lineage>
        <taxon>Eukaryota</taxon>
        <taxon>Fungi</taxon>
        <taxon>Dikarya</taxon>
        <taxon>Basidiomycota</taxon>
        <taxon>Agaricomycotina</taxon>
        <taxon>Tremellomycetes</taxon>
        <taxon>Tremellales</taxon>
        <taxon>Cryptococcaceae</taxon>
        <taxon>Kwoniella</taxon>
    </lineage>
</organism>
<dbReference type="PANTHER" id="PTHR33281:SF19">
    <property type="entry name" value="VOLTAGE-DEPENDENT ANION CHANNEL-FORMING PROTEIN YNEE"/>
    <property type="match status" value="1"/>
</dbReference>
<keyword evidence="7 9" id="KW-0472">Membrane</keyword>
<keyword evidence="2" id="KW-0813">Transport</keyword>
<protein>
    <submittedName>
        <fullName evidence="10">Uncharacterized protein</fullName>
    </submittedName>
</protein>
<feature type="transmembrane region" description="Helical" evidence="9">
    <location>
        <begin position="48"/>
        <end position="68"/>
    </location>
</feature>
<keyword evidence="11" id="KW-1185">Reference proteome</keyword>
<evidence type="ECO:0000256" key="8">
    <source>
        <dbReference type="SAM" id="MobiDB-lite"/>
    </source>
</evidence>
<evidence type="ECO:0000256" key="2">
    <source>
        <dbReference type="ARBA" id="ARBA00022448"/>
    </source>
</evidence>
<dbReference type="Pfam" id="PF25539">
    <property type="entry name" value="Bestrophin_2"/>
    <property type="match status" value="2"/>
</dbReference>
<dbReference type="RefSeq" id="XP_031858477.1">
    <property type="nucleotide sequence ID" value="XM_032007245.1"/>
</dbReference>
<keyword evidence="6" id="KW-0406">Ion transport</keyword>
<dbReference type="GO" id="GO:0005254">
    <property type="term" value="F:chloride channel activity"/>
    <property type="evidence" value="ECO:0007669"/>
    <property type="project" value="InterPro"/>
</dbReference>
<evidence type="ECO:0000256" key="4">
    <source>
        <dbReference type="ARBA" id="ARBA00022692"/>
    </source>
</evidence>
<name>A0A5M6BX18_9TREE</name>
<evidence type="ECO:0000256" key="6">
    <source>
        <dbReference type="ARBA" id="ARBA00023065"/>
    </source>
</evidence>
<feature type="region of interest" description="Disordered" evidence="8">
    <location>
        <begin position="108"/>
        <end position="128"/>
    </location>
</feature>
<feature type="transmembrane region" description="Helical" evidence="9">
    <location>
        <begin position="438"/>
        <end position="458"/>
    </location>
</feature>
<dbReference type="InterPro" id="IPR044669">
    <property type="entry name" value="YneE/VCCN1/2-like"/>
</dbReference>
<evidence type="ECO:0000256" key="5">
    <source>
        <dbReference type="ARBA" id="ARBA00022989"/>
    </source>
</evidence>
<dbReference type="GO" id="GO:0005886">
    <property type="term" value="C:plasma membrane"/>
    <property type="evidence" value="ECO:0007669"/>
    <property type="project" value="UniProtKB-SubCell"/>
</dbReference>
<feature type="compositionally biased region" description="Basic and acidic residues" evidence="8">
    <location>
        <begin position="111"/>
        <end position="128"/>
    </location>
</feature>
<dbReference type="AlphaFoldDB" id="A0A5M6BX18"/>
<evidence type="ECO:0000256" key="9">
    <source>
        <dbReference type="SAM" id="Phobius"/>
    </source>
</evidence>
<dbReference type="Proteomes" id="UP000322225">
    <property type="component" value="Chromosome 2"/>
</dbReference>
<keyword evidence="4 9" id="KW-0812">Transmembrane</keyword>
<feature type="region of interest" description="Disordered" evidence="8">
    <location>
        <begin position="231"/>
        <end position="251"/>
    </location>
</feature>
<dbReference type="EMBL" id="CP144052">
    <property type="protein sequence ID" value="WWD16444.1"/>
    <property type="molecule type" value="Genomic_DNA"/>
</dbReference>
<comment type="subcellular location">
    <subcellularLocation>
        <location evidence="1">Cell membrane</location>
        <topology evidence="1">Multi-pass membrane protein</topology>
    </subcellularLocation>
</comment>
<dbReference type="KEGG" id="ksn:43591413"/>
<dbReference type="OrthoDB" id="1368at2759"/>
<evidence type="ECO:0000313" key="11">
    <source>
        <dbReference type="Proteomes" id="UP000322225"/>
    </source>
</evidence>
<reference evidence="10" key="1">
    <citation type="submission" date="2017-08" db="EMBL/GenBank/DDBJ databases">
        <authorList>
            <person name="Cuomo C."/>
            <person name="Billmyre B."/>
            <person name="Heitman J."/>
        </authorList>
    </citation>
    <scope>NUCLEOTIDE SEQUENCE</scope>
    <source>
        <strain evidence="10">CBS 12478</strain>
    </source>
</reference>
<keyword evidence="5 9" id="KW-1133">Transmembrane helix</keyword>
<keyword evidence="3" id="KW-1003">Cell membrane</keyword>
<proteinExistence type="predicted"/>
<reference evidence="10" key="2">
    <citation type="submission" date="2024-01" db="EMBL/GenBank/DDBJ databases">
        <title>Comparative genomics of Cryptococcus and Kwoniella reveals pathogenesis evolution and contrasting modes of karyotype evolution via chromosome fusion or intercentromeric recombination.</title>
        <authorList>
            <person name="Coelho M.A."/>
            <person name="David-Palma M."/>
            <person name="Shea T."/>
            <person name="Bowers K."/>
            <person name="McGinley-Smith S."/>
            <person name="Mohammad A.W."/>
            <person name="Gnirke A."/>
            <person name="Yurkov A.M."/>
            <person name="Nowrousian M."/>
            <person name="Sun S."/>
            <person name="Cuomo C.A."/>
            <person name="Heitman J."/>
        </authorList>
    </citation>
    <scope>NUCLEOTIDE SEQUENCE</scope>
    <source>
        <strain evidence="10">CBS 12478</strain>
    </source>
</reference>
<evidence type="ECO:0000256" key="7">
    <source>
        <dbReference type="ARBA" id="ARBA00023136"/>
    </source>
</evidence>
<evidence type="ECO:0000256" key="3">
    <source>
        <dbReference type="ARBA" id="ARBA00022475"/>
    </source>
</evidence>
<sequence>MTSLKHGLAWATYKFTSTVLDDIWPGVLFFTGIATMVVCVSEFTSKNLGINSIMLTVLGTIVSLVVSFKTNSSYARWWDGRNIWANIASNSRQLAMLLWIQVPNVPPSPKNDMKDNAEERSSLKKEEDKARAGMQGLIEKKTYIGLVQAFAVSMKHALRGEAGPFYSDLYSLIAFLPKYNPSAYPPVTRDHLLALWQNGLPREHASKQSNDTIAVPLTTPIAFTADALNQPDLPVDEEKDGSLPLPSGRTTGQSFRAQAIASATSFVKTDNPKVFQLKRQKDDQVKAEPIQPNTKGKDTDEKIILTTVELLPPRHPPMPKVWDFFPLLRIGKVVYDWWKKNVDQERQKGGKRRRNGTGMEIPQEILMYLFAYISDLIQRGLLQSSLITPCLNPLLELQKSLSDLEKIATTPLPSAYTFHLRLTVYIYLFFLPFQVYTYVRWVAIPATAVAAVIYLGFLEIGMQIEMPFAYDQSDLDLDQSVLRIAHQIAQVTAFPTALPALHVVLSHLNQPFLPTFSASAPDILGVPERQPRPTPMGIAEAWSSYTSVKPGIPIPVTPVGGSRDPAPAAMGTSTSTTTGQDEIPNKAVEKDGNGTQPDVRSLMKSIRDIELILNANWREITLETEDYIGKPRDQLENRTGLEVAVLAL</sequence>
<dbReference type="PANTHER" id="PTHR33281">
    <property type="entry name" value="UPF0187 PROTEIN YNEE"/>
    <property type="match status" value="1"/>
</dbReference>